<dbReference type="EMBL" id="JAEUBD010001504">
    <property type="protein sequence ID" value="KAH3659924.1"/>
    <property type="molecule type" value="Genomic_DNA"/>
</dbReference>
<dbReference type="Pfam" id="PF04707">
    <property type="entry name" value="PRELI"/>
    <property type="match status" value="1"/>
</dbReference>
<reference evidence="2" key="1">
    <citation type="journal article" date="2021" name="Open Biol.">
        <title>Shared evolutionary footprints suggest mitochondrial oxidative damage underlies multiple complex I losses in fungi.</title>
        <authorList>
            <person name="Schikora-Tamarit M.A."/>
            <person name="Marcet-Houben M."/>
            <person name="Nosek J."/>
            <person name="Gabaldon T."/>
        </authorList>
    </citation>
    <scope>NUCLEOTIDE SEQUENCE</scope>
    <source>
        <strain evidence="2">NCAIM Y.01608</strain>
    </source>
</reference>
<dbReference type="OrthoDB" id="407630at2759"/>
<proteinExistence type="predicted"/>
<feature type="domain" description="PRELI/MSF1" evidence="1">
    <location>
        <begin position="1"/>
        <end position="175"/>
    </location>
</feature>
<reference evidence="2" key="2">
    <citation type="submission" date="2021-01" db="EMBL/GenBank/DDBJ databases">
        <authorList>
            <person name="Schikora-Tamarit M.A."/>
        </authorList>
    </citation>
    <scope>NUCLEOTIDE SEQUENCE</scope>
    <source>
        <strain evidence="2">NCAIM Y.01608</strain>
    </source>
</reference>
<evidence type="ECO:0000259" key="1">
    <source>
        <dbReference type="PROSITE" id="PS50904"/>
    </source>
</evidence>
<evidence type="ECO:0000313" key="3">
    <source>
        <dbReference type="Proteomes" id="UP000788993"/>
    </source>
</evidence>
<dbReference type="InterPro" id="IPR006797">
    <property type="entry name" value="PRELI/MSF1_dom"/>
</dbReference>
<dbReference type="InterPro" id="IPR037365">
    <property type="entry name" value="Slowmo/Ups"/>
</dbReference>
<dbReference type="Proteomes" id="UP000788993">
    <property type="component" value="Unassembled WGS sequence"/>
</dbReference>
<protein>
    <recommendedName>
        <fullName evidence="1">PRELI/MSF1 domain-containing protein</fullName>
    </recommendedName>
</protein>
<organism evidence="2 3">
    <name type="scientific">Ogataea polymorpha</name>
    <dbReference type="NCBI Taxonomy" id="460523"/>
    <lineage>
        <taxon>Eukaryota</taxon>
        <taxon>Fungi</taxon>
        <taxon>Dikarya</taxon>
        <taxon>Ascomycota</taxon>
        <taxon>Saccharomycotina</taxon>
        <taxon>Pichiomycetes</taxon>
        <taxon>Pichiales</taxon>
        <taxon>Pichiaceae</taxon>
        <taxon>Ogataea</taxon>
    </lineage>
</organism>
<dbReference type="GO" id="GO:0005758">
    <property type="term" value="C:mitochondrial intermembrane space"/>
    <property type="evidence" value="ECO:0007669"/>
    <property type="project" value="InterPro"/>
</dbReference>
<keyword evidence="3" id="KW-1185">Reference proteome</keyword>
<sequence length="214" mass="24721">MKVFNSTQFYNYSWDYVSAANWCKYPNELSTHVVGVDVLRREFDPDKGTLTTERLITCKQPIPRWLMFLVGGQDKSYVREVSVIDRNQRTLTMRSCNLTMCKLLRVYETVVYRPDPVSPVSRTRFDQVAEITAFASLRQLCDKLEDWSVERFGQNARKGKLGFDSVLKNLEKQWHGIADKTQVLLDEVNEKTNDVMSGVNEKTGALAKVFGYRN</sequence>
<gene>
    <name evidence="2" type="ORF">OGATHE_005969</name>
</gene>
<dbReference type="PANTHER" id="PTHR11158">
    <property type="entry name" value="MSF1/PX19 RELATED"/>
    <property type="match status" value="1"/>
</dbReference>
<accession>A0A9P8NVQ5</accession>
<dbReference type="PROSITE" id="PS50904">
    <property type="entry name" value="PRELI_MSF1"/>
    <property type="match status" value="1"/>
</dbReference>
<name>A0A9P8NVQ5_9ASCO</name>
<comment type="caution">
    <text evidence="2">The sequence shown here is derived from an EMBL/GenBank/DDBJ whole genome shotgun (WGS) entry which is preliminary data.</text>
</comment>
<dbReference type="AlphaFoldDB" id="A0A9P8NVQ5"/>
<evidence type="ECO:0000313" key="2">
    <source>
        <dbReference type="EMBL" id="KAH3659924.1"/>
    </source>
</evidence>